<dbReference type="EMBL" id="JBDPZC010000006">
    <property type="protein sequence ID" value="MEO3714017.1"/>
    <property type="molecule type" value="Genomic_DNA"/>
</dbReference>
<gene>
    <name evidence="1" type="ORF">ABDJ40_14725</name>
</gene>
<dbReference type="GO" id="GO:0016798">
    <property type="term" value="F:hydrolase activity, acting on glycosyl bonds"/>
    <property type="evidence" value="ECO:0007669"/>
    <property type="project" value="UniProtKB-KW"/>
</dbReference>
<dbReference type="EC" id="3.2.1.-" evidence="1"/>
<keyword evidence="2" id="KW-1185">Reference proteome</keyword>
<dbReference type="SUPFAM" id="SSF110296">
    <property type="entry name" value="Oligoxyloglucan reducing end-specific cellobiohydrolase"/>
    <property type="match status" value="1"/>
</dbReference>
<dbReference type="CDD" id="cd15482">
    <property type="entry name" value="Sialidase_non-viral"/>
    <property type="match status" value="1"/>
</dbReference>
<dbReference type="Gene3D" id="2.120.10.10">
    <property type="match status" value="1"/>
</dbReference>
<evidence type="ECO:0000313" key="2">
    <source>
        <dbReference type="Proteomes" id="UP001462640"/>
    </source>
</evidence>
<accession>A0ABV0GG65</accession>
<evidence type="ECO:0000313" key="1">
    <source>
        <dbReference type="EMBL" id="MEO3714017.1"/>
    </source>
</evidence>
<dbReference type="Proteomes" id="UP001462640">
    <property type="component" value="Unassembled WGS sequence"/>
</dbReference>
<reference evidence="1 2" key="1">
    <citation type="submission" date="2024-05" db="EMBL/GenBank/DDBJ databases">
        <title>Roseateles sp. 2.12 16S ribosomal RNA gene Genome sequencing and assembly.</title>
        <authorList>
            <person name="Woo H."/>
        </authorList>
    </citation>
    <scope>NUCLEOTIDE SEQUENCE [LARGE SCALE GENOMIC DNA]</scope>
    <source>
        <strain evidence="1 2">2.12</strain>
    </source>
</reference>
<comment type="caution">
    <text evidence="1">The sequence shown here is derived from an EMBL/GenBank/DDBJ whole genome shotgun (WGS) entry which is preliminary data.</text>
</comment>
<keyword evidence="1" id="KW-0378">Hydrolase</keyword>
<sequence length="509" mass="53471">MSGFDPLTHAAAREARPPAGALMPALQVDPSILPPGWCQLDGSLVSREVYPDAAKIVGDVRFFNSAPIEATTDLTMRAGVQSVSQMKYLAFGSTFIAAGLSFATGVTDITSYRLWRSADAGATWQAIDLPALPSAANQWRAESLEWFGAGRVLLVLMSTTAANRYSVAVTFSNDSGQTWSAPKELLGVASGYLTLDSVSADAEMVAGGSGYYYVGIQNNQASPASAVLYALNPTNNTVSSLAIPSDGASAQRCRVLGGRVVGAGVSEVHYAIFGSGAWGLSKINFNGAAFSGGGASSLALTPIGSIYGMRQFLTKGGDGSYYWVFSAAAVMKMPANWAGVPLQVHTGHDNTGWRLLTNTLANATTGQRYDCNTGVSSVIGGMNAGRGKVGTLHGVTDRAWSEAVVIDKTPSNDRHFMHVVGVSGSFAVRTTRAADNFVGGLSDSPDNARFLPYPSGTCNWHDPATGQIKSVDLVAGPPSKLRVRTYAPANDYATYAHLPYLPGLMARLR</sequence>
<proteinExistence type="predicted"/>
<protein>
    <submittedName>
        <fullName evidence="1">Sialidase family protein</fullName>
        <ecNumber evidence="1">3.2.1.-</ecNumber>
    </submittedName>
</protein>
<name>A0ABV0GG65_9BURK</name>
<organism evidence="1 2">
    <name type="scientific">Roseateles flavus</name>
    <dbReference type="NCBI Taxonomy" id="3149041"/>
    <lineage>
        <taxon>Bacteria</taxon>
        <taxon>Pseudomonadati</taxon>
        <taxon>Pseudomonadota</taxon>
        <taxon>Betaproteobacteria</taxon>
        <taxon>Burkholderiales</taxon>
        <taxon>Sphaerotilaceae</taxon>
        <taxon>Roseateles</taxon>
    </lineage>
</organism>
<dbReference type="RefSeq" id="WP_347610941.1">
    <property type="nucleotide sequence ID" value="NZ_JBDPZC010000006.1"/>
</dbReference>
<keyword evidence="1" id="KW-0326">Glycosidase</keyword>